<dbReference type="GO" id="GO:0005975">
    <property type="term" value="P:carbohydrate metabolic process"/>
    <property type="evidence" value="ECO:0007669"/>
    <property type="project" value="InterPro"/>
</dbReference>
<evidence type="ECO:0000313" key="5">
    <source>
        <dbReference type="Proteomes" id="UP000176846"/>
    </source>
</evidence>
<sequence length="334" mass="39102">MESRKVNMSTILIIIAAFLLALVFWLFYLGRPAPIIDQVYGVSFSSKQARALQLNSEEAYLAILDDLEVKSVRLAAYWDIIETSPGQFDFSELDWQIDEAGRRNVTALLAVGRKLPRWPECFMPDWARDLAPPQQNKHLLQMLRVVIERYRHREAVVAWQLENEPFVGWFGQCPKLDRTLLQEELNLVRSLSPKPVVITDSGELSTWRRTARFADRFGTTMYRVTWNPYYGYGFYPLPASLYRLKARLWGLNPSDVSITELQAEPWPPGKPLVEVSLDEQFRSMDFDRFQKNITFARATGFGEVYLWGAEWWYWMKTTQNHPEFWEEAKKLFEP</sequence>
<comment type="caution">
    <text evidence="4">The sequence shown here is derived from an EMBL/GenBank/DDBJ whole genome shotgun (WGS) entry which is preliminary data.</text>
</comment>
<protein>
    <recommendedName>
        <fullName evidence="3">Glycoside hydrolase family 42 N-terminal domain-containing protein</fullName>
    </recommendedName>
</protein>
<dbReference type="Proteomes" id="UP000176846">
    <property type="component" value="Unassembled WGS sequence"/>
</dbReference>
<dbReference type="Pfam" id="PF02449">
    <property type="entry name" value="Glyco_hydro_42"/>
    <property type="match status" value="1"/>
</dbReference>
<keyword evidence="2" id="KW-0326">Glycosidase</keyword>
<dbReference type="Gene3D" id="3.20.20.80">
    <property type="entry name" value="Glycosidases"/>
    <property type="match status" value="1"/>
</dbReference>
<dbReference type="EMBL" id="MGEK01000019">
    <property type="protein sequence ID" value="OGL82517.1"/>
    <property type="molecule type" value="Genomic_DNA"/>
</dbReference>
<proteinExistence type="predicted"/>
<dbReference type="InterPro" id="IPR013529">
    <property type="entry name" value="Glyco_hydro_42_N"/>
</dbReference>
<evidence type="ECO:0000313" key="4">
    <source>
        <dbReference type="EMBL" id="OGL82517.1"/>
    </source>
</evidence>
<accession>A0A1F7UXV5</accession>
<dbReference type="SUPFAM" id="SSF51445">
    <property type="entry name" value="(Trans)glycosidases"/>
    <property type="match status" value="1"/>
</dbReference>
<evidence type="ECO:0000256" key="1">
    <source>
        <dbReference type="ARBA" id="ARBA00022801"/>
    </source>
</evidence>
<name>A0A1F7UXV5_9BACT</name>
<evidence type="ECO:0000259" key="3">
    <source>
        <dbReference type="Pfam" id="PF02449"/>
    </source>
</evidence>
<gene>
    <name evidence="4" type="ORF">A2936_03805</name>
</gene>
<organism evidence="4 5">
    <name type="scientific">Candidatus Uhrbacteria bacterium RIFCSPLOWO2_01_FULL_47_25</name>
    <dbReference type="NCBI Taxonomy" id="1802402"/>
    <lineage>
        <taxon>Bacteria</taxon>
        <taxon>Candidatus Uhriibacteriota</taxon>
    </lineage>
</organism>
<dbReference type="GO" id="GO:0004565">
    <property type="term" value="F:beta-galactosidase activity"/>
    <property type="evidence" value="ECO:0007669"/>
    <property type="project" value="InterPro"/>
</dbReference>
<dbReference type="InterPro" id="IPR017853">
    <property type="entry name" value="GH"/>
</dbReference>
<feature type="domain" description="Glycoside hydrolase family 42 N-terminal" evidence="3">
    <location>
        <begin position="62"/>
        <end position="165"/>
    </location>
</feature>
<dbReference type="GO" id="GO:0009341">
    <property type="term" value="C:beta-galactosidase complex"/>
    <property type="evidence" value="ECO:0007669"/>
    <property type="project" value="InterPro"/>
</dbReference>
<evidence type="ECO:0000256" key="2">
    <source>
        <dbReference type="ARBA" id="ARBA00023295"/>
    </source>
</evidence>
<reference evidence="4 5" key="1">
    <citation type="journal article" date="2016" name="Nat. Commun.">
        <title>Thousands of microbial genomes shed light on interconnected biogeochemical processes in an aquifer system.</title>
        <authorList>
            <person name="Anantharaman K."/>
            <person name="Brown C.T."/>
            <person name="Hug L.A."/>
            <person name="Sharon I."/>
            <person name="Castelle C.J."/>
            <person name="Probst A.J."/>
            <person name="Thomas B.C."/>
            <person name="Singh A."/>
            <person name="Wilkins M.J."/>
            <person name="Karaoz U."/>
            <person name="Brodie E.L."/>
            <person name="Williams K.H."/>
            <person name="Hubbard S.S."/>
            <person name="Banfield J.F."/>
        </authorList>
    </citation>
    <scope>NUCLEOTIDE SEQUENCE [LARGE SCALE GENOMIC DNA]</scope>
</reference>
<keyword evidence="1" id="KW-0378">Hydrolase</keyword>
<dbReference type="AlphaFoldDB" id="A0A1F7UXV5"/>